<protein>
    <submittedName>
        <fullName evidence="1">Uncharacterized protein</fullName>
    </submittedName>
</protein>
<organism evidence="1 2">
    <name type="scientific">Caerostris darwini</name>
    <dbReference type="NCBI Taxonomy" id="1538125"/>
    <lineage>
        <taxon>Eukaryota</taxon>
        <taxon>Metazoa</taxon>
        <taxon>Ecdysozoa</taxon>
        <taxon>Arthropoda</taxon>
        <taxon>Chelicerata</taxon>
        <taxon>Arachnida</taxon>
        <taxon>Araneae</taxon>
        <taxon>Araneomorphae</taxon>
        <taxon>Entelegynae</taxon>
        <taxon>Araneoidea</taxon>
        <taxon>Araneidae</taxon>
        <taxon>Caerostris</taxon>
    </lineage>
</organism>
<dbReference type="EMBL" id="BPLQ01012256">
    <property type="protein sequence ID" value="GIY64019.1"/>
    <property type="molecule type" value="Genomic_DNA"/>
</dbReference>
<keyword evidence="2" id="KW-1185">Reference proteome</keyword>
<comment type="caution">
    <text evidence="1">The sequence shown here is derived from an EMBL/GenBank/DDBJ whole genome shotgun (WGS) entry which is preliminary data.</text>
</comment>
<gene>
    <name evidence="1" type="ORF">CDAR_465151</name>
</gene>
<accession>A0AAV4V299</accession>
<evidence type="ECO:0000313" key="1">
    <source>
        <dbReference type="EMBL" id="GIY64019.1"/>
    </source>
</evidence>
<evidence type="ECO:0000313" key="2">
    <source>
        <dbReference type="Proteomes" id="UP001054837"/>
    </source>
</evidence>
<name>A0AAV4V299_9ARAC</name>
<reference evidence="1 2" key="1">
    <citation type="submission" date="2021-06" db="EMBL/GenBank/DDBJ databases">
        <title>Caerostris darwini draft genome.</title>
        <authorList>
            <person name="Kono N."/>
            <person name="Arakawa K."/>
        </authorList>
    </citation>
    <scope>NUCLEOTIDE SEQUENCE [LARGE SCALE GENOMIC DNA]</scope>
</reference>
<dbReference type="Proteomes" id="UP001054837">
    <property type="component" value="Unassembled WGS sequence"/>
</dbReference>
<proteinExistence type="predicted"/>
<dbReference type="AlphaFoldDB" id="A0AAV4V299"/>
<sequence>MSESKRHRRVLKGVKVCEKCLYKRSILIERESTAEVNPRIRASVAWTIKAGVQNPSHLGLCLSSSARSNLTRCALKNIPLFYSDRLNSIPSSEGARKTDLVLLEGYVL</sequence>